<evidence type="ECO:0000313" key="4">
    <source>
        <dbReference type="Proteomes" id="UP000662888"/>
    </source>
</evidence>
<keyword evidence="3" id="KW-0012">Acyltransferase</keyword>
<feature type="transmembrane region" description="Helical" evidence="1">
    <location>
        <begin position="59"/>
        <end position="78"/>
    </location>
</feature>
<protein>
    <submittedName>
        <fullName evidence="3">Acyltransferase family protein</fullName>
    </submittedName>
</protein>
<dbReference type="InterPro" id="IPR050623">
    <property type="entry name" value="Glucan_succinyl_AcylTrfase"/>
</dbReference>
<keyword evidence="1" id="KW-0472">Membrane</keyword>
<keyword evidence="1" id="KW-0812">Transmembrane</keyword>
<evidence type="ECO:0000259" key="2">
    <source>
        <dbReference type="Pfam" id="PF01757"/>
    </source>
</evidence>
<proteinExistence type="predicted"/>
<feature type="transmembrane region" description="Helical" evidence="1">
    <location>
        <begin position="218"/>
        <end position="235"/>
    </location>
</feature>
<accession>A0AA48WC33</accession>
<keyword evidence="1" id="KW-1133">Transmembrane helix</keyword>
<dbReference type="Pfam" id="PF01757">
    <property type="entry name" value="Acyl_transf_3"/>
    <property type="match status" value="1"/>
</dbReference>
<gene>
    <name evidence="3" type="ORF">IV454_30515</name>
</gene>
<dbReference type="GO" id="GO:0016746">
    <property type="term" value="F:acyltransferase activity"/>
    <property type="evidence" value="ECO:0007669"/>
    <property type="project" value="UniProtKB-KW"/>
</dbReference>
<keyword evidence="3" id="KW-0808">Transferase</keyword>
<feature type="transmembrane region" description="Helical" evidence="1">
    <location>
        <begin position="247"/>
        <end position="266"/>
    </location>
</feature>
<name>A0AA48WC33_9BURK</name>
<feature type="transmembrane region" description="Helical" evidence="1">
    <location>
        <begin position="317"/>
        <end position="340"/>
    </location>
</feature>
<evidence type="ECO:0000313" key="3">
    <source>
        <dbReference type="EMBL" id="QPI49703.1"/>
    </source>
</evidence>
<evidence type="ECO:0000256" key="1">
    <source>
        <dbReference type="SAM" id="Phobius"/>
    </source>
</evidence>
<keyword evidence="4" id="KW-1185">Reference proteome</keyword>
<feature type="transmembrane region" description="Helical" evidence="1">
    <location>
        <begin position="151"/>
        <end position="170"/>
    </location>
</feature>
<reference evidence="3 4" key="1">
    <citation type="submission" date="2020-11" db="EMBL/GenBank/DDBJ databases">
        <authorList>
            <person name="Sun Q."/>
        </authorList>
    </citation>
    <scope>NUCLEOTIDE SEQUENCE [LARGE SCALE GENOMIC DNA]</scope>
    <source>
        <strain evidence="3 4">P8398</strain>
    </source>
</reference>
<feature type="domain" description="Acyltransferase 3" evidence="2">
    <location>
        <begin position="10"/>
        <end position="366"/>
    </location>
</feature>
<dbReference type="PANTHER" id="PTHR36927:SF3">
    <property type="entry name" value="GLUCANS BIOSYNTHESIS PROTEIN C"/>
    <property type="match status" value="1"/>
</dbReference>
<feature type="transmembrane region" description="Helical" evidence="1">
    <location>
        <begin position="12"/>
        <end position="32"/>
    </location>
</feature>
<sequence>MTTSPTRLWFLDWVRILAFFVLIAYHVGMYYVTWDWHVKSPFASHTIEPLMLLSSPWRLGLLFLVSGVASSLMLARTGAGRFLRQRSARLLLPLIFGMLVIVPPQAYFEVVEKVAYQGGYGNFMQLYLGRYHGFCRGTDCLIMPTWNHLWFVAYLWVYTLMLGALVMALGPRFDLLAARIGALLTGWKIIVLPVAVLAIARMALLSRFPTTHALVDDWFNHATYLFLFLLGAMLARTPQFWPRLEALRWHGLGMAAAGWAALTIYYALPDDLVSAQVQIPLMHAQRIVYCLFAWSAIVAVLGFAHRHLNRDSANRRYLAQAVFPVYIVHQTLIVVMAHAIKPAKLAPPVEGLVLVVLTVCLSFAVADIVRRSRVLGPLFGIHPGTRTSNCAVAGASTQPTPATM</sequence>
<dbReference type="EMBL" id="CP065053">
    <property type="protein sequence ID" value="QPI49703.1"/>
    <property type="molecule type" value="Genomic_DNA"/>
</dbReference>
<feature type="transmembrane region" description="Helical" evidence="1">
    <location>
        <begin position="90"/>
        <end position="108"/>
    </location>
</feature>
<feature type="transmembrane region" description="Helical" evidence="1">
    <location>
        <begin position="182"/>
        <end position="206"/>
    </location>
</feature>
<dbReference type="Proteomes" id="UP000662888">
    <property type="component" value="Chromosome"/>
</dbReference>
<organism evidence="3 4">
    <name type="scientific">Massilia antarctica</name>
    <dbReference type="NCBI Taxonomy" id="2765360"/>
    <lineage>
        <taxon>Bacteria</taxon>
        <taxon>Pseudomonadati</taxon>
        <taxon>Pseudomonadota</taxon>
        <taxon>Betaproteobacteria</taxon>
        <taxon>Burkholderiales</taxon>
        <taxon>Oxalobacteraceae</taxon>
        <taxon>Telluria group</taxon>
        <taxon>Massilia</taxon>
    </lineage>
</organism>
<dbReference type="RefSeq" id="WP_206089355.1">
    <property type="nucleotide sequence ID" value="NZ_CP065053.1"/>
</dbReference>
<dbReference type="PANTHER" id="PTHR36927">
    <property type="entry name" value="BLR4337 PROTEIN"/>
    <property type="match status" value="1"/>
</dbReference>
<dbReference type="InterPro" id="IPR002656">
    <property type="entry name" value="Acyl_transf_3_dom"/>
</dbReference>
<feature type="transmembrane region" description="Helical" evidence="1">
    <location>
        <begin position="286"/>
        <end position="305"/>
    </location>
</feature>
<feature type="transmembrane region" description="Helical" evidence="1">
    <location>
        <begin position="352"/>
        <end position="369"/>
    </location>
</feature>